<dbReference type="InterPro" id="IPR014407">
    <property type="entry name" value="McrC_bac"/>
</dbReference>
<keyword evidence="1" id="KW-0540">Nuclease</keyword>
<dbReference type="InterPro" id="IPR019292">
    <property type="entry name" value="McrC"/>
</dbReference>
<dbReference type="Proteomes" id="UP001320314">
    <property type="component" value="Unassembled WGS sequence"/>
</dbReference>
<dbReference type="PANTHER" id="PTHR38733:SF1">
    <property type="entry name" value="TYPE IV METHYL-DIRECTED RESTRICTION ENZYME ECOKMCRBC"/>
    <property type="match status" value="1"/>
</dbReference>
<protein>
    <submittedName>
        <fullName evidence="1">5-methylcytosine-specific restriction endonuclease system specificity protein McrC</fullName>
        <ecNumber evidence="1">3.1.21.-</ecNumber>
    </submittedName>
</protein>
<dbReference type="PANTHER" id="PTHR38733">
    <property type="entry name" value="PROTEIN MCRC"/>
    <property type="match status" value="1"/>
</dbReference>
<evidence type="ECO:0000313" key="1">
    <source>
        <dbReference type="EMBL" id="MCD5518216.1"/>
    </source>
</evidence>
<sequence length="355" mass="41192">MIKDNSIFIKNVYYMLSYAFGNLHEKEYKNIAKESFDNLDNLFAAILAKGIGKQLKQGLYREYVSCHDNLPAVRGKIDLVETIRNQLACRKLVACDFDELSANNLYNQILKSTALQLARSKKVDKKYRDLLKKELVFFGEIDMVDLSKVPWQKFHFHRYNQSYRLLLGICELLTEGKIMAAEQGTMRLTDFADDQRMSHLYEKFILEYYVQEYAQKYRGFTAKAAMIPWQLDDDNKNLLPVMKSDVLLSYGGREMIIDAKYYAHSLQSNFDTKTIHSANLYQIFAYVKNLAAIRRNDTVAGMLLYAMTDEEIVPDEDYQMSGNQISVKTLDLGQDFSLIKEQLDRIVTEFFTELG</sequence>
<evidence type="ECO:0000313" key="2">
    <source>
        <dbReference type="Proteomes" id="UP001320314"/>
    </source>
</evidence>
<dbReference type="GO" id="GO:0004519">
    <property type="term" value="F:endonuclease activity"/>
    <property type="evidence" value="ECO:0007669"/>
    <property type="project" value="UniProtKB-KW"/>
</dbReference>
<reference evidence="1 2" key="1">
    <citation type="submission" date="2021-12" db="EMBL/GenBank/DDBJ databases">
        <title>Antimicrobial susceptibility of Lactobacillus delbrueckii subsp. lactis obtained from milk products and other habitats.</title>
        <authorList>
            <person name="Shani N."/>
        </authorList>
    </citation>
    <scope>NUCLEOTIDE SEQUENCE [LARGE SCALE GENOMIC DNA]</scope>
    <source>
        <strain evidence="1 2">CIRM BIA 266</strain>
    </source>
</reference>
<name>A0ABD4SBH3_9LACO</name>
<keyword evidence="1" id="KW-0255">Endonuclease</keyword>
<keyword evidence="1" id="KW-0378">Hydrolase</keyword>
<dbReference type="EC" id="3.1.21.-" evidence="1"/>
<dbReference type="RefSeq" id="WP_003612354.1">
    <property type="nucleotide sequence ID" value="NZ_JAJNUD010000014.1"/>
</dbReference>
<proteinExistence type="predicted"/>
<dbReference type="Pfam" id="PF10117">
    <property type="entry name" value="McrBC"/>
    <property type="match status" value="1"/>
</dbReference>
<gene>
    <name evidence="1" type="primary">mcrC</name>
    <name evidence="1" type="ORF">LOB39_06505</name>
</gene>
<dbReference type="PIRSF" id="PIRSF003109">
    <property type="entry name" value="McrC"/>
    <property type="match status" value="1"/>
</dbReference>
<accession>A0ABD4SBH3</accession>
<comment type="caution">
    <text evidence="1">The sequence shown here is derived from an EMBL/GenBank/DDBJ whole genome shotgun (WGS) entry which is preliminary data.</text>
</comment>
<dbReference type="GO" id="GO:0016787">
    <property type="term" value="F:hydrolase activity"/>
    <property type="evidence" value="ECO:0007669"/>
    <property type="project" value="UniProtKB-KW"/>
</dbReference>
<dbReference type="EMBL" id="JAJNUD010000014">
    <property type="protein sequence ID" value="MCD5518216.1"/>
    <property type="molecule type" value="Genomic_DNA"/>
</dbReference>
<dbReference type="AlphaFoldDB" id="A0ABD4SBH3"/>
<dbReference type="NCBIfam" id="NF007277">
    <property type="entry name" value="PRK09736.1"/>
    <property type="match status" value="1"/>
</dbReference>
<organism evidence="1 2">
    <name type="scientific">Lactobacillus delbrueckii subsp. allosunkii</name>
    <dbReference type="NCBI Taxonomy" id="1050107"/>
    <lineage>
        <taxon>Bacteria</taxon>
        <taxon>Bacillati</taxon>
        <taxon>Bacillota</taxon>
        <taxon>Bacilli</taxon>
        <taxon>Lactobacillales</taxon>
        <taxon>Lactobacillaceae</taxon>
        <taxon>Lactobacillus</taxon>
    </lineage>
</organism>